<feature type="transmembrane region" description="Helical" evidence="1">
    <location>
        <begin position="203"/>
        <end position="221"/>
    </location>
</feature>
<feature type="transmembrane region" description="Helical" evidence="1">
    <location>
        <begin position="99"/>
        <end position="126"/>
    </location>
</feature>
<reference evidence="2 3" key="1">
    <citation type="submission" date="2019-03" db="EMBL/GenBank/DDBJ databases">
        <title>Draft Genome Sequence of Desulfosporosinus fructosivorans Strain 63.6F, Isolated from Marine Sediment in the Baltic Sea.</title>
        <authorList>
            <person name="Hausmann B."/>
            <person name="Vandieken V."/>
            <person name="Pjevac P."/>
            <person name="Schreck K."/>
            <person name="Herbold C.W."/>
            <person name="Loy A."/>
        </authorList>
    </citation>
    <scope>NUCLEOTIDE SEQUENCE [LARGE SCALE GENOMIC DNA]</scope>
    <source>
        <strain evidence="2 3">63.6F</strain>
    </source>
</reference>
<keyword evidence="1" id="KW-0472">Membrane</keyword>
<protein>
    <submittedName>
        <fullName evidence="2">ABC transporter permease</fullName>
    </submittedName>
</protein>
<evidence type="ECO:0000313" key="3">
    <source>
        <dbReference type="Proteomes" id="UP000298460"/>
    </source>
</evidence>
<keyword evidence="3" id="KW-1185">Reference proteome</keyword>
<accession>A0A4Z0R3Z8</accession>
<gene>
    <name evidence="2" type="ORF">E4K67_14560</name>
</gene>
<keyword evidence="1" id="KW-1133">Transmembrane helix</keyword>
<dbReference type="EMBL" id="SPQQ01000005">
    <property type="protein sequence ID" value="TGE37115.1"/>
    <property type="molecule type" value="Genomic_DNA"/>
</dbReference>
<evidence type="ECO:0000256" key="1">
    <source>
        <dbReference type="SAM" id="Phobius"/>
    </source>
</evidence>
<dbReference type="Proteomes" id="UP000298460">
    <property type="component" value="Unassembled WGS sequence"/>
</dbReference>
<feature type="transmembrane region" description="Helical" evidence="1">
    <location>
        <begin position="53"/>
        <end position="78"/>
    </location>
</feature>
<comment type="caution">
    <text evidence="2">The sequence shown here is derived from an EMBL/GenBank/DDBJ whole genome shotgun (WGS) entry which is preliminary data.</text>
</comment>
<name>A0A4Z0R3Z8_9FIRM</name>
<feature type="transmembrane region" description="Helical" evidence="1">
    <location>
        <begin position="177"/>
        <end position="197"/>
    </location>
</feature>
<keyword evidence="1" id="KW-0812">Transmembrane</keyword>
<dbReference type="AlphaFoldDB" id="A0A4Z0R3Z8"/>
<feature type="transmembrane region" description="Helical" evidence="1">
    <location>
        <begin position="146"/>
        <end position="170"/>
    </location>
</feature>
<dbReference type="Pfam" id="PF12730">
    <property type="entry name" value="ABC2_membrane_4"/>
    <property type="match status" value="1"/>
</dbReference>
<dbReference type="RefSeq" id="WP_135547974.1">
    <property type="nucleotide sequence ID" value="NZ_SPQQ01000005.1"/>
</dbReference>
<evidence type="ECO:0000313" key="2">
    <source>
        <dbReference type="EMBL" id="TGE37115.1"/>
    </source>
</evidence>
<sequence>MLKLIRLEMLKNNAAKYALYSVIVILSLTALSVGFVFFLGFEDPEIAEGIIGVSFFVEMLTGIVFLIFTAIMHSAFTINAYKNKTMDLMFSYPIKRGKILASKIIAVLGFNFVSIIVAQVIIYGSIYIASRYLQPSIKIDFDILNITFYVSVVIKSVMTICISLIALFVGMISKSPVATIVASFFLAVLLKGNIGGFSLAGSVVFPIVLTFISIVFAFLTIRDVEKKDVV</sequence>
<dbReference type="OrthoDB" id="9784784at2"/>
<proteinExistence type="predicted"/>
<organism evidence="2 3">
    <name type="scientific">Desulfosporosinus fructosivorans</name>
    <dbReference type="NCBI Taxonomy" id="2018669"/>
    <lineage>
        <taxon>Bacteria</taxon>
        <taxon>Bacillati</taxon>
        <taxon>Bacillota</taxon>
        <taxon>Clostridia</taxon>
        <taxon>Eubacteriales</taxon>
        <taxon>Desulfitobacteriaceae</taxon>
        <taxon>Desulfosporosinus</taxon>
    </lineage>
</organism>
<feature type="transmembrane region" description="Helical" evidence="1">
    <location>
        <begin position="20"/>
        <end position="41"/>
    </location>
</feature>